<keyword evidence="5 10" id="KW-0732">Signal</keyword>
<feature type="signal peptide" evidence="10">
    <location>
        <begin position="1"/>
        <end position="15"/>
    </location>
</feature>
<dbReference type="EMBL" id="JAACLJ010000003">
    <property type="protein sequence ID" value="KAF4589662.1"/>
    <property type="molecule type" value="Genomic_DNA"/>
</dbReference>
<name>A0A8H4Q8E6_9HYPO</name>
<comment type="caution">
    <text evidence="12">The sequence shown here is derived from an EMBL/GenBank/DDBJ whole genome shotgun (WGS) entry which is preliminary data.</text>
</comment>
<dbReference type="GO" id="GO:0046872">
    <property type="term" value="F:metal ion binding"/>
    <property type="evidence" value="ECO:0007669"/>
    <property type="project" value="UniProtKB-KW"/>
</dbReference>
<keyword evidence="8 12" id="KW-0482">Metalloprotease</keyword>
<evidence type="ECO:0000256" key="1">
    <source>
        <dbReference type="ARBA" id="ARBA00003174"/>
    </source>
</evidence>
<keyword evidence="7" id="KW-0862">Zinc</keyword>
<evidence type="ECO:0000259" key="11">
    <source>
        <dbReference type="Pfam" id="PF05572"/>
    </source>
</evidence>
<dbReference type="AlphaFoldDB" id="A0A8H4Q8E6"/>
<dbReference type="SUPFAM" id="SSF55486">
    <property type="entry name" value="Metalloproteases ('zincins'), catalytic domain"/>
    <property type="match status" value="1"/>
</dbReference>
<gene>
    <name evidence="12" type="ORF">GQ602_003551</name>
</gene>
<evidence type="ECO:0000256" key="6">
    <source>
        <dbReference type="ARBA" id="ARBA00022801"/>
    </source>
</evidence>
<keyword evidence="13" id="KW-1185">Reference proteome</keyword>
<evidence type="ECO:0000256" key="10">
    <source>
        <dbReference type="SAM" id="SignalP"/>
    </source>
</evidence>
<keyword evidence="4" id="KW-0479">Metal-binding</keyword>
<evidence type="ECO:0000256" key="7">
    <source>
        <dbReference type="ARBA" id="ARBA00022833"/>
    </source>
</evidence>
<evidence type="ECO:0000313" key="12">
    <source>
        <dbReference type="EMBL" id="KAF4589662.1"/>
    </source>
</evidence>
<sequence length="404" mass="45408">MLPLMLLASSAGVLAALDVAPLGLQKTPSLFEEPKLADMINVGVEATDPSLFRRGSGPLTNETFEPVNIEVYANIFSSVNSTETLSQEALDNQIRIMNYWFNQFNMFFTLKDTKRIVDDYWARGNDGFNLLIDNHVGTSATLNLHIVEDIEHFNQSVRCSRPEVFKTSRRSDGCMLTLRVIPGAPESAPGYNATRYEGKAILHGLGHWLNLTYTFDGGCHGNDKSVEDVPRSLGSWGCRVGLDSCPNQPGLDPVHNFMSISDESCKHEFTPGQIRRMHQSWHELRAPALAPNPKELPLLEVSRTEKGKLPWYEPVEGDLIKVMTLCVKDRHDQIRETSERRCGSYWYCIFGLYDSSNESFLACDEYLKCLKDRAMPDDVRQEVEHTEAGLAKEKMNVISDGKKG</sequence>
<evidence type="ECO:0000313" key="13">
    <source>
        <dbReference type="Proteomes" id="UP000562929"/>
    </source>
</evidence>
<keyword evidence="6" id="KW-0378">Hydrolase</keyword>
<dbReference type="GO" id="GO:0006508">
    <property type="term" value="P:proteolysis"/>
    <property type="evidence" value="ECO:0007669"/>
    <property type="project" value="UniProtKB-KW"/>
</dbReference>
<evidence type="ECO:0000256" key="3">
    <source>
        <dbReference type="ARBA" id="ARBA00022670"/>
    </source>
</evidence>
<accession>A0A8H4Q8E6</accession>
<dbReference type="InterPro" id="IPR008754">
    <property type="entry name" value="Peptidase_M43"/>
</dbReference>
<dbReference type="PANTHER" id="PTHR47466">
    <property type="match status" value="1"/>
</dbReference>
<evidence type="ECO:0000256" key="2">
    <source>
        <dbReference type="ARBA" id="ARBA00008721"/>
    </source>
</evidence>
<proteinExistence type="inferred from homology"/>
<dbReference type="Gene3D" id="3.40.390.10">
    <property type="entry name" value="Collagenase (Catalytic Domain)"/>
    <property type="match status" value="1"/>
</dbReference>
<dbReference type="InterPro" id="IPR024079">
    <property type="entry name" value="MetalloPept_cat_dom_sf"/>
</dbReference>
<reference evidence="12 13" key="1">
    <citation type="journal article" date="2020" name="G3 (Bethesda)">
        <title>Genetic Underpinnings of Host Manipulation by Ophiocordyceps as Revealed by Comparative Transcriptomics.</title>
        <authorList>
            <person name="Will I."/>
            <person name="Das B."/>
            <person name="Trinh T."/>
            <person name="Brachmann A."/>
            <person name="Ohm R.A."/>
            <person name="de Bekker C."/>
        </authorList>
    </citation>
    <scope>NUCLEOTIDE SEQUENCE [LARGE SCALE GENOMIC DNA]</scope>
    <source>
        <strain evidence="12 13">EC05</strain>
    </source>
</reference>
<evidence type="ECO:0000256" key="4">
    <source>
        <dbReference type="ARBA" id="ARBA00022723"/>
    </source>
</evidence>
<keyword evidence="9" id="KW-1015">Disulfide bond</keyword>
<evidence type="ECO:0000256" key="8">
    <source>
        <dbReference type="ARBA" id="ARBA00023049"/>
    </source>
</evidence>
<protein>
    <submittedName>
        <fullName evidence="12">Metalloprotease 1 protein</fullName>
    </submittedName>
</protein>
<dbReference type="GO" id="GO:0008237">
    <property type="term" value="F:metallopeptidase activity"/>
    <property type="evidence" value="ECO:0007669"/>
    <property type="project" value="UniProtKB-KW"/>
</dbReference>
<organism evidence="12 13">
    <name type="scientific">Ophiocordyceps camponoti-floridani</name>
    <dbReference type="NCBI Taxonomy" id="2030778"/>
    <lineage>
        <taxon>Eukaryota</taxon>
        <taxon>Fungi</taxon>
        <taxon>Dikarya</taxon>
        <taxon>Ascomycota</taxon>
        <taxon>Pezizomycotina</taxon>
        <taxon>Sordariomycetes</taxon>
        <taxon>Hypocreomycetidae</taxon>
        <taxon>Hypocreales</taxon>
        <taxon>Ophiocordycipitaceae</taxon>
        <taxon>Ophiocordyceps</taxon>
    </lineage>
</organism>
<dbReference type="OrthoDB" id="536211at2759"/>
<dbReference type="Proteomes" id="UP000562929">
    <property type="component" value="Unassembled WGS sequence"/>
</dbReference>
<feature type="chain" id="PRO_5034377906" evidence="10">
    <location>
        <begin position="16"/>
        <end position="404"/>
    </location>
</feature>
<feature type="domain" description="Peptidase M43 pregnancy-associated plasma-A" evidence="11">
    <location>
        <begin position="200"/>
        <end position="279"/>
    </location>
</feature>
<keyword evidence="3 12" id="KW-0645">Protease</keyword>
<evidence type="ECO:0000256" key="9">
    <source>
        <dbReference type="ARBA" id="ARBA00023157"/>
    </source>
</evidence>
<comment type="similarity">
    <text evidence="2">Belongs to the peptidase M43B family.</text>
</comment>
<evidence type="ECO:0000256" key="5">
    <source>
        <dbReference type="ARBA" id="ARBA00022729"/>
    </source>
</evidence>
<dbReference type="PANTHER" id="PTHR47466:SF1">
    <property type="entry name" value="METALLOPROTEASE MEP1 (AFU_ORTHOLOGUE AFUA_1G07730)-RELATED"/>
    <property type="match status" value="1"/>
</dbReference>
<comment type="function">
    <text evidence="1">Secreted metalloproteinase that allows assimilation of proteinaceous substrates.</text>
</comment>
<dbReference type="Pfam" id="PF05572">
    <property type="entry name" value="Peptidase_M43"/>
    <property type="match status" value="1"/>
</dbReference>